<keyword evidence="3" id="KW-1185">Reference proteome</keyword>
<organism evidence="2 3">
    <name type="scientific">Lysobacter arenosi</name>
    <dbReference type="NCBI Taxonomy" id="2795387"/>
    <lineage>
        <taxon>Bacteria</taxon>
        <taxon>Pseudomonadati</taxon>
        <taxon>Pseudomonadota</taxon>
        <taxon>Gammaproteobacteria</taxon>
        <taxon>Lysobacterales</taxon>
        <taxon>Lysobacteraceae</taxon>
        <taxon>Lysobacter</taxon>
    </lineage>
</organism>
<accession>A0ABX7RAJ9</accession>
<evidence type="ECO:0000313" key="3">
    <source>
        <dbReference type="Proteomes" id="UP000663400"/>
    </source>
</evidence>
<dbReference type="RefSeq" id="WP_200608134.1">
    <property type="nucleotide sequence ID" value="NZ_CP071517.1"/>
</dbReference>
<evidence type="ECO:0000313" key="2">
    <source>
        <dbReference type="EMBL" id="QSX74331.1"/>
    </source>
</evidence>
<evidence type="ECO:0000259" key="1">
    <source>
        <dbReference type="Pfam" id="PF09836"/>
    </source>
</evidence>
<keyword evidence="2" id="KW-0238">DNA-binding</keyword>
<feature type="domain" description="Putative DNA-binding" evidence="1">
    <location>
        <begin position="14"/>
        <end position="104"/>
    </location>
</feature>
<dbReference type="GO" id="GO:0003677">
    <property type="term" value="F:DNA binding"/>
    <property type="evidence" value="ECO:0007669"/>
    <property type="project" value="UniProtKB-KW"/>
</dbReference>
<dbReference type="Proteomes" id="UP000663400">
    <property type="component" value="Chromosome"/>
</dbReference>
<sequence length="263" mass="28932">MTSRSATSDPLARLQRQFLAQVRGSDDNVDGLLAAGRMPAELGLGIYGNAYGARLREALEHDHPVLGTYLGDELWARMCEDFIAMHPSRVRSLRDFGSGLPGFLARADPFAAHPQLAELARFERCLLDGFDAADGVRLAWDDLRALPQADWASLRLALHPSFRLFEGGYNSVETWQAIKAGQSPPAAVAAHASWALWRDEERVCRFRSIDPVERLAISHLLHGGSFAGLCEALATELEVSDVPVVAIGHLQSWCAEGWLSRLY</sequence>
<gene>
    <name evidence="2" type="ORF">HIV01_014205</name>
</gene>
<dbReference type="Pfam" id="PF09836">
    <property type="entry name" value="DUF2063"/>
    <property type="match status" value="1"/>
</dbReference>
<dbReference type="InterPro" id="IPR044922">
    <property type="entry name" value="DUF2063_N_sf"/>
</dbReference>
<dbReference type="Gene3D" id="1.10.150.690">
    <property type="entry name" value="DUF2063"/>
    <property type="match status" value="1"/>
</dbReference>
<dbReference type="EMBL" id="CP071517">
    <property type="protein sequence ID" value="QSX74331.1"/>
    <property type="molecule type" value="Genomic_DNA"/>
</dbReference>
<name>A0ABX7RAJ9_9GAMM</name>
<dbReference type="InterPro" id="IPR018640">
    <property type="entry name" value="DUF2063"/>
</dbReference>
<proteinExistence type="predicted"/>
<protein>
    <submittedName>
        <fullName evidence="2">DNA-binding domain-containing protein</fullName>
    </submittedName>
</protein>
<reference evidence="2 3" key="1">
    <citation type="submission" date="2021-02" db="EMBL/GenBank/DDBJ databases">
        <title>Lysobacter arenosi sp. nov., isolated from soil of gangwondo yeongwol, south Korea.</title>
        <authorList>
            <person name="Kim K.R."/>
            <person name="Kim K.H."/>
            <person name="Jeon C.O."/>
        </authorList>
    </citation>
    <scope>NUCLEOTIDE SEQUENCE [LARGE SCALE GENOMIC DNA]</scope>
    <source>
        <strain evidence="2 3">R7</strain>
    </source>
</reference>